<gene>
    <name evidence="3" type="ORF">F1325_01175</name>
</gene>
<dbReference type="AlphaFoldDB" id="A0A6I7D4D7"/>
<comment type="similarity">
    <text evidence="1">Belongs to the RelE toxin family.</text>
</comment>
<dbReference type="Gene3D" id="3.30.2310.20">
    <property type="entry name" value="RelE-like"/>
    <property type="match status" value="1"/>
</dbReference>
<evidence type="ECO:0000313" key="4">
    <source>
        <dbReference type="Proteomes" id="UP000464700"/>
    </source>
</evidence>
<dbReference type="EMBL" id="CP043925">
    <property type="protein sequence ID" value="QHN09153.1"/>
    <property type="molecule type" value="Genomic_DNA"/>
</dbReference>
<name>A0A6I7D4D7_9GAMM</name>
<evidence type="ECO:0000256" key="2">
    <source>
        <dbReference type="ARBA" id="ARBA00022649"/>
    </source>
</evidence>
<reference evidence="3 4" key="1">
    <citation type="submission" date="2019-09" db="EMBL/GenBank/DDBJ databases">
        <title>Emergence of a chromosome-mediated tetracycline resistance gene in Proteus strain.</title>
        <authorList>
            <person name="He D."/>
            <person name="Wang L."/>
        </authorList>
    </citation>
    <scope>NUCLEOTIDE SEQUENCE [LARGE SCALE GENOMIC DNA]</scope>
    <source>
        <strain evidence="3 4">T60</strain>
    </source>
</reference>
<dbReference type="InterPro" id="IPR051803">
    <property type="entry name" value="TA_system_RelE-like_toxin"/>
</dbReference>
<evidence type="ECO:0000313" key="3">
    <source>
        <dbReference type="EMBL" id="QHN09153.1"/>
    </source>
</evidence>
<dbReference type="RefSeq" id="WP_109372711.1">
    <property type="nucleotide sequence ID" value="NZ_CP043925.1"/>
</dbReference>
<dbReference type="InterPro" id="IPR007712">
    <property type="entry name" value="RelE/ParE_toxin"/>
</dbReference>
<proteinExistence type="inferred from homology"/>
<dbReference type="PANTHER" id="PTHR33755">
    <property type="entry name" value="TOXIN PARE1-RELATED"/>
    <property type="match status" value="1"/>
</dbReference>
<dbReference type="SUPFAM" id="SSF143011">
    <property type="entry name" value="RelE-like"/>
    <property type="match status" value="1"/>
</dbReference>
<evidence type="ECO:0000256" key="1">
    <source>
        <dbReference type="ARBA" id="ARBA00006226"/>
    </source>
</evidence>
<organism evidence="3 4">
    <name type="scientific">Proteus columbae</name>
    <dbReference type="NCBI Taxonomy" id="1987580"/>
    <lineage>
        <taxon>Bacteria</taxon>
        <taxon>Pseudomonadati</taxon>
        <taxon>Pseudomonadota</taxon>
        <taxon>Gammaproteobacteria</taxon>
        <taxon>Enterobacterales</taxon>
        <taxon>Morganellaceae</taxon>
        <taxon>Proteus</taxon>
    </lineage>
</organism>
<keyword evidence="2" id="KW-1277">Toxin-antitoxin system</keyword>
<dbReference type="Proteomes" id="UP000464700">
    <property type="component" value="Chromosome"/>
</dbReference>
<keyword evidence="4" id="KW-1185">Reference proteome</keyword>
<sequence length="108" mass="12438">MASYKVVVTKDAEADLENIHNYISEHDCPENADYVLDELLAVADNLTNFPKKGTVPNELQTLGIREFRQILFKPYRVIYRVLGQQIIIYVITDGRRDMKALLSRRLLG</sequence>
<protein>
    <submittedName>
        <fullName evidence="3">Type II toxin-antitoxin system RelE/ParE family toxin</fullName>
    </submittedName>
</protein>
<dbReference type="Pfam" id="PF05016">
    <property type="entry name" value="ParE_toxin"/>
    <property type="match status" value="1"/>
</dbReference>
<dbReference type="KEGG" id="pcol:F1325_01175"/>
<accession>A0A6I7D4D7</accession>
<dbReference type="InterPro" id="IPR035093">
    <property type="entry name" value="RelE/ParE_toxin_dom_sf"/>
</dbReference>